<feature type="domain" description="Rieske" evidence="9">
    <location>
        <begin position="50"/>
        <end position="150"/>
    </location>
</feature>
<keyword evidence="5" id="KW-0560">Oxidoreductase</keyword>
<evidence type="ECO:0000256" key="7">
    <source>
        <dbReference type="ARBA" id="ARBA00023014"/>
    </source>
</evidence>
<dbReference type="InterPro" id="IPR036922">
    <property type="entry name" value="Rieske_2Fe-2S_sf"/>
</dbReference>
<keyword evidence="4" id="KW-0223">Dioxygenase</keyword>
<evidence type="ECO:0000313" key="11">
    <source>
        <dbReference type="Proteomes" id="UP001330812"/>
    </source>
</evidence>
<dbReference type="InterPro" id="IPR015879">
    <property type="entry name" value="Ring_hydroxy_dOase_asu_C_dom"/>
</dbReference>
<dbReference type="PROSITE" id="PS51296">
    <property type="entry name" value="RIESKE"/>
    <property type="match status" value="1"/>
</dbReference>
<dbReference type="InterPro" id="IPR015881">
    <property type="entry name" value="ARHD_Rieske_2Fe_2S"/>
</dbReference>
<reference evidence="10 11" key="1">
    <citation type="journal article" date="2015" name="Int. J. Syst. Evol. Microbiol.">
        <title>Amycolatopsis rhabdoformis sp. nov., an actinomycete isolated from a tropical forest soil.</title>
        <authorList>
            <person name="Souza W.R."/>
            <person name="Silva R.E."/>
            <person name="Goodfellow M."/>
            <person name="Busarakam K."/>
            <person name="Figueiro F.S."/>
            <person name="Ferreira D."/>
            <person name="Rodrigues-Filho E."/>
            <person name="Moraes L.A.B."/>
            <person name="Zucchi T.D."/>
        </authorList>
    </citation>
    <scope>NUCLEOTIDE SEQUENCE [LARGE SCALE GENOMIC DNA]</scope>
    <source>
        <strain evidence="10 11">NCIMB 14900</strain>
    </source>
</reference>
<accession>A0ABZ1IGF7</accession>
<evidence type="ECO:0000256" key="8">
    <source>
        <dbReference type="ARBA" id="ARBA00023027"/>
    </source>
</evidence>
<dbReference type="SUPFAM" id="SSF55961">
    <property type="entry name" value="Bet v1-like"/>
    <property type="match status" value="1"/>
</dbReference>
<evidence type="ECO:0000256" key="2">
    <source>
        <dbReference type="ARBA" id="ARBA00022714"/>
    </source>
</evidence>
<dbReference type="Gene3D" id="2.102.10.10">
    <property type="entry name" value="Rieske [2Fe-2S] iron-sulphur domain"/>
    <property type="match status" value="1"/>
</dbReference>
<dbReference type="Pfam" id="PF00848">
    <property type="entry name" value="Ring_hydroxyl_A"/>
    <property type="match status" value="1"/>
</dbReference>
<evidence type="ECO:0000313" key="10">
    <source>
        <dbReference type="EMBL" id="WSE33555.1"/>
    </source>
</evidence>
<proteinExistence type="inferred from homology"/>
<evidence type="ECO:0000256" key="6">
    <source>
        <dbReference type="ARBA" id="ARBA00023004"/>
    </source>
</evidence>
<evidence type="ECO:0000256" key="4">
    <source>
        <dbReference type="ARBA" id="ARBA00022964"/>
    </source>
</evidence>
<dbReference type="Pfam" id="PF00355">
    <property type="entry name" value="Rieske"/>
    <property type="match status" value="1"/>
</dbReference>
<name>A0ABZ1IGF7_9PSEU</name>
<dbReference type="Gene3D" id="3.90.380.10">
    <property type="entry name" value="Naphthalene 1,2-dioxygenase Alpha Subunit, Chain A, domain 1"/>
    <property type="match status" value="1"/>
</dbReference>
<evidence type="ECO:0000256" key="1">
    <source>
        <dbReference type="ARBA" id="ARBA00008751"/>
    </source>
</evidence>
<dbReference type="PANTHER" id="PTHR43756:SF1">
    <property type="entry name" value="3-PHENYLPROPIONATE_CINNAMIC ACID DIOXYGENASE SUBUNIT ALPHA"/>
    <property type="match status" value="1"/>
</dbReference>
<keyword evidence="11" id="KW-1185">Reference proteome</keyword>
<protein>
    <submittedName>
        <fullName evidence="10">Rieske 2Fe-2S domain-containing protein</fullName>
    </submittedName>
</protein>
<dbReference type="Proteomes" id="UP001330812">
    <property type="component" value="Chromosome"/>
</dbReference>
<keyword evidence="3" id="KW-0479">Metal-binding</keyword>
<gene>
    <name evidence="10" type="ORF">VSH64_15815</name>
</gene>
<dbReference type="PANTHER" id="PTHR43756">
    <property type="entry name" value="CHOLINE MONOOXYGENASE, CHLOROPLASTIC"/>
    <property type="match status" value="1"/>
</dbReference>
<evidence type="ECO:0000259" key="9">
    <source>
        <dbReference type="PROSITE" id="PS51296"/>
    </source>
</evidence>
<dbReference type="InterPro" id="IPR017941">
    <property type="entry name" value="Rieske_2Fe-2S"/>
</dbReference>
<comment type="similarity">
    <text evidence="1">Belongs to the bacterial ring-hydroxylating dioxygenase alpha subunit family.</text>
</comment>
<keyword evidence="6" id="KW-0408">Iron</keyword>
<evidence type="ECO:0000256" key="5">
    <source>
        <dbReference type="ARBA" id="ARBA00023002"/>
    </source>
</evidence>
<dbReference type="RefSeq" id="WP_326836353.1">
    <property type="nucleotide sequence ID" value="NZ_CP142149.1"/>
</dbReference>
<keyword evidence="2" id="KW-0001">2Fe-2S</keyword>
<dbReference type="InterPro" id="IPR001663">
    <property type="entry name" value="Rng_hydr_dOase-A"/>
</dbReference>
<dbReference type="PROSITE" id="PS00570">
    <property type="entry name" value="RING_HYDROXYL_ALPHA"/>
    <property type="match status" value="1"/>
</dbReference>
<keyword evidence="8" id="KW-0520">NAD</keyword>
<dbReference type="PRINTS" id="PR00090">
    <property type="entry name" value="RNGDIOXGNASE"/>
</dbReference>
<sequence>MSRYDSQGRLALEDRIRKAVLPEQGRIPMFTYTDPGVYELEIERIFGRSWLFVGHVSEVPRAGSFVTRTMGEESVIVGRGDDSVVRVFLNACRHRGMRLACEDFGEVNNWRCPYHGFTYGSKGDFLGTFMGAPFEKVAYPEGLDRGALHLVEARCEVYQGLIFATWAKRGPSLDEFLGAAKWYLDLIVGRAEMEVVGHPERWMVPTGWRLPAENFASDAYHTATAHSFLQRLQMVKGADFGRSGYHVDVGGGHGLGVGVHSDEQSYFPTELAEEYARNLDAGQLHTLSRLKNLHGNVFPNFTFLIPNFIEVEGKLVSGAMLRVWQPAGPNRTQVWSWHFVEKNAPEWWKKLGKRMYTQTFSSSGMFDQDDTENWEMQTRVSDAALYRDEELDLHYGMGMTMPTLGKDEFPGPGDVYDGKFSESAARTYYRVWRDRLLEGTR</sequence>
<dbReference type="EMBL" id="CP142149">
    <property type="protein sequence ID" value="WSE33555.1"/>
    <property type="molecule type" value="Genomic_DNA"/>
</dbReference>
<dbReference type="CDD" id="cd03469">
    <property type="entry name" value="Rieske_RO_Alpha_N"/>
    <property type="match status" value="1"/>
</dbReference>
<keyword evidence="7" id="KW-0411">Iron-sulfur</keyword>
<evidence type="ECO:0000256" key="3">
    <source>
        <dbReference type="ARBA" id="ARBA00022723"/>
    </source>
</evidence>
<organism evidence="10 11">
    <name type="scientific">Amycolatopsis rhabdoformis</name>
    <dbReference type="NCBI Taxonomy" id="1448059"/>
    <lineage>
        <taxon>Bacteria</taxon>
        <taxon>Bacillati</taxon>
        <taxon>Actinomycetota</taxon>
        <taxon>Actinomycetes</taxon>
        <taxon>Pseudonocardiales</taxon>
        <taxon>Pseudonocardiaceae</taxon>
        <taxon>Amycolatopsis</taxon>
    </lineage>
</organism>
<dbReference type="SUPFAM" id="SSF50022">
    <property type="entry name" value="ISP domain"/>
    <property type="match status" value="1"/>
</dbReference>